<keyword evidence="1" id="KW-1133">Transmembrane helix</keyword>
<keyword evidence="1" id="KW-0472">Membrane</keyword>
<organism evidence="2 3">
    <name type="scientific">Haloarcula salina</name>
    <dbReference type="NCBI Taxonomy" id="1429914"/>
    <lineage>
        <taxon>Archaea</taxon>
        <taxon>Methanobacteriati</taxon>
        <taxon>Methanobacteriota</taxon>
        <taxon>Stenosarchaea group</taxon>
        <taxon>Halobacteria</taxon>
        <taxon>Halobacteriales</taxon>
        <taxon>Haloarculaceae</taxon>
        <taxon>Haloarcula</taxon>
    </lineage>
</organism>
<dbReference type="RefSeq" id="WP_162412118.1">
    <property type="nucleotide sequence ID" value="NZ_JAHQXE010000001.1"/>
</dbReference>
<feature type="transmembrane region" description="Helical" evidence="1">
    <location>
        <begin position="15"/>
        <end position="39"/>
    </location>
</feature>
<comment type="caution">
    <text evidence="2">The sequence shown here is derived from an EMBL/GenBank/DDBJ whole genome shotgun (WGS) entry which is preliminary data.</text>
</comment>
<feature type="transmembrane region" description="Helical" evidence="1">
    <location>
        <begin position="51"/>
        <end position="71"/>
    </location>
</feature>
<dbReference type="EMBL" id="JAHQXE010000001">
    <property type="protein sequence ID" value="MBV0900591.1"/>
    <property type="molecule type" value="Genomic_DNA"/>
</dbReference>
<gene>
    <name evidence="2" type="ORF">KTS37_02215</name>
</gene>
<dbReference type="Proteomes" id="UP001166304">
    <property type="component" value="Unassembled WGS sequence"/>
</dbReference>
<sequence>MDGESGGTGSGTHRLGSLAAAVGWIGAGAIFVATVALVVQSVAGLAITQEVTVGLGLAMGGGLGGVSYLIATDDGETADGTVTVSSDDDDDATPDPQPADLFDGHPDPVLYFADEGHGPVVRAANDAFGSAFDVPADRVGGTALSEALLVAGIDEVDAETVRDEPLDTVVLSTAPDQPTRFRLRTVGESSTGYLLLTPVGGAAD</sequence>
<evidence type="ECO:0000313" key="2">
    <source>
        <dbReference type="EMBL" id="MBV0900591.1"/>
    </source>
</evidence>
<proteinExistence type="predicted"/>
<reference evidence="2" key="1">
    <citation type="submission" date="2021-06" db="EMBL/GenBank/DDBJ databases">
        <title>New haloarchaea isolates fom saline soil.</title>
        <authorList>
            <person name="Duran-Viseras A."/>
            <person name="Sanchez-Porro C.S."/>
            <person name="Ventosa A."/>
        </authorList>
    </citation>
    <scope>NUCLEOTIDE SEQUENCE</scope>
    <source>
        <strain evidence="2">JCM 18369</strain>
    </source>
</reference>
<accession>A0AA41FXU8</accession>
<keyword evidence="1" id="KW-0812">Transmembrane</keyword>
<protein>
    <submittedName>
        <fullName evidence="2">Uncharacterized protein</fullName>
    </submittedName>
</protein>
<dbReference type="AlphaFoldDB" id="A0AA41FXU8"/>
<evidence type="ECO:0000256" key="1">
    <source>
        <dbReference type="SAM" id="Phobius"/>
    </source>
</evidence>
<keyword evidence="3" id="KW-1185">Reference proteome</keyword>
<evidence type="ECO:0000313" key="3">
    <source>
        <dbReference type="Proteomes" id="UP001166304"/>
    </source>
</evidence>
<name>A0AA41FXU8_9EURY</name>